<dbReference type="Pfam" id="PF13535">
    <property type="entry name" value="ATP-grasp_4"/>
    <property type="match status" value="1"/>
</dbReference>
<evidence type="ECO:0000256" key="4">
    <source>
        <dbReference type="PROSITE-ProRule" id="PRU00409"/>
    </source>
</evidence>
<evidence type="ECO:0000256" key="2">
    <source>
        <dbReference type="ARBA" id="ARBA00022741"/>
    </source>
</evidence>
<dbReference type="PANTHER" id="PTHR43585">
    <property type="entry name" value="FUMIPYRROLE BIOSYNTHESIS PROTEIN C"/>
    <property type="match status" value="1"/>
</dbReference>
<dbReference type="OrthoDB" id="2210549at2"/>
<dbReference type="Gene3D" id="3.30.470.20">
    <property type="entry name" value="ATP-grasp fold, B domain"/>
    <property type="match status" value="1"/>
</dbReference>
<name>A0A494YYQ4_9BACL</name>
<feature type="domain" description="ATP-grasp" evidence="5">
    <location>
        <begin position="113"/>
        <end position="306"/>
    </location>
</feature>
<evidence type="ECO:0000313" key="6">
    <source>
        <dbReference type="EMBL" id="RKQ15324.1"/>
    </source>
</evidence>
<dbReference type="EMBL" id="RBZN01000031">
    <property type="protein sequence ID" value="RKQ15324.1"/>
    <property type="molecule type" value="Genomic_DNA"/>
</dbReference>
<reference evidence="6 7" key="1">
    <citation type="journal article" date="2016" name="Antonie Van Leeuwenhoek">
        <title>Lysinibacillus endophyticus sp. nov., an indole-3-acetic acid producing endophytic bacterium isolated from corn root (Zea mays cv. Xinken-5).</title>
        <authorList>
            <person name="Yu J."/>
            <person name="Guan X."/>
            <person name="Liu C."/>
            <person name="Xiang W."/>
            <person name="Yu Z."/>
            <person name="Liu X."/>
            <person name="Wang G."/>
        </authorList>
    </citation>
    <scope>NUCLEOTIDE SEQUENCE [LARGE SCALE GENOMIC DNA]</scope>
    <source>
        <strain evidence="6 7">DSM 100506</strain>
    </source>
</reference>
<dbReference type="PANTHER" id="PTHR43585:SF2">
    <property type="entry name" value="ATP-GRASP ENZYME FSQD"/>
    <property type="match status" value="1"/>
</dbReference>
<keyword evidence="2 4" id="KW-0547">Nucleotide-binding</keyword>
<dbReference type="AlphaFoldDB" id="A0A494YYQ4"/>
<evidence type="ECO:0000256" key="3">
    <source>
        <dbReference type="ARBA" id="ARBA00022840"/>
    </source>
</evidence>
<keyword evidence="3 4" id="KW-0067">ATP-binding</keyword>
<dbReference type="Proteomes" id="UP000272238">
    <property type="component" value="Unassembled WGS sequence"/>
</dbReference>
<keyword evidence="1" id="KW-0436">Ligase</keyword>
<dbReference type="SUPFAM" id="SSF56059">
    <property type="entry name" value="Glutathione synthetase ATP-binding domain-like"/>
    <property type="match status" value="1"/>
</dbReference>
<comment type="caution">
    <text evidence="6">The sequence shown here is derived from an EMBL/GenBank/DDBJ whole genome shotgun (WGS) entry which is preliminary data.</text>
</comment>
<evidence type="ECO:0000313" key="7">
    <source>
        <dbReference type="Proteomes" id="UP000272238"/>
    </source>
</evidence>
<evidence type="ECO:0000259" key="5">
    <source>
        <dbReference type="PROSITE" id="PS50975"/>
    </source>
</evidence>
<dbReference type="InterPro" id="IPR052032">
    <property type="entry name" value="ATP-dep_AA_Ligase"/>
</dbReference>
<protein>
    <submittedName>
        <fullName evidence="6">ATP-grasp domain-containing protein</fullName>
    </submittedName>
</protein>
<organism evidence="6 7">
    <name type="scientific">Ureibacillus endophyticus</name>
    <dbReference type="NCBI Taxonomy" id="1978490"/>
    <lineage>
        <taxon>Bacteria</taxon>
        <taxon>Bacillati</taxon>
        <taxon>Bacillota</taxon>
        <taxon>Bacilli</taxon>
        <taxon>Bacillales</taxon>
        <taxon>Caryophanaceae</taxon>
        <taxon>Ureibacillus</taxon>
    </lineage>
</organism>
<dbReference type="PROSITE" id="PS50975">
    <property type="entry name" value="ATP_GRASP"/>
    <property type="match status" value="1"/>
</dbReference>
<gene>
    <name evidence="6" type="ORF">D8M03_12150</name>
</gene>
<dbReference type="InterPro" id="IPR011761">
    <property type="entry name" value="ATP-grasp"/>
</dbReference>
<accession>A0A494YYQ4</accession>
<dbReference type="GO" id="GO:0005524">
    <property type="term" value="F:ATP binding"/>
    <property type="evidence" value="ECO:0007669"/>
    <property type="project" value="UniProtKB-UniRule"/>
</dbReference>
<proteinExistence type="predicted"/>
<dbReference type="GO" id="GO:0046872">
    <property type="term" value="F:metal ion binding"/>
    <property type="evidence" value="ECO:0007669"/>
    <property type="project" value="InterPro"/>
</dbReference>
<sequence>MKQIHGKTTALLGWSLQAIEAIDKMNRPYVVVGPPEFKPFADKNGIQFVPWQFDVPIEHSMELYEKLKELDTKVAVPIYEETVEWAGMLNSLLWENPRVFNKSLLLRDKSLMKRRAHLAGLRVGVFEEAFNKEDVAHFLKRMNEALLNMDEENYEPIHVKPFDKAGTVGHRMIKKSEDIEEIDDSEFPLLMESHLEGQEFSCEAFVHNGKVHFLNITEYVKLGHSNFVPASPTLEQWRPQIRETIEQLVKAFEVENGILHPEFFITPNGTIYFGEVAARIPGGHIFEHIERVYGFSPYQGQILCCDPETTDEELKTFFPEEVVSAKGHSGNLMVYPKVKSISKLNIPDELKEHPYFLKHNMFLPATSKVSERVGFGNHYGSIYFFGEDSTEMRKLLEQYEKHDFYL</sequence>
<keyword evidence="7" id="KW-1185">Reference proteome</keyword>
<evidence type="ECO:0000256" key="1">
    <source>
        <dbReference type="ARBA" id="ARBA00022598"/>
    </source>
</evidence>
<dbReference type="GO" id="GO:0016874">
    <property type="term" value="F:ligase activity"/>
    <property type="evidence" value="ECO:0007669"/>
    <property type="project" value="UniProtKB-KW"/>
</dbReference>